<dbReference type="InterPro" id="IPR027267">
    <property type="entry name" value="AH/BAR_dom_sf"/>
</dbReference>
<protein>
    <recommendedName>
        <fullName evidence="2">PX domain-containing protein</fullName>
    </recommendedName>
</protein>
<dbReference type="Pfam" id="PF00787">
    <property type="entry name" value="PX"/>
    <property type="match status" value="1"/>
</dbReference>
<keyword evidence="4" id="KW-1185">Reference proteome</keyword>
<feature type="compositionally biased region" description="Pro residues" evidence="1">
    <location>
        <begin position="472"/>
        <end position="492"/>
    </location>
</feature>
<dbReference type="SUPFAM" id="SSF64268">
    <property type="entry name" value="PX domain"/>
    <property type="match status" value="1"/>
</dbReference>
<dbReference type="Gene3D" id="1.20.1270.60">
    <property type="entry name" value="Arfaptin homology (AH) domain/BAR domain"/>
    <property type="match status" value="1"/>
</dbReference>
<dbReference type="PANTHER" id="PTHR10555:SF170">
    <property type="entry name" value="FI18122P1"/>
    <property type="match status" value="1"/>
</dbReference>
<evidence type="ECO:0000313" key="4">
    <source>
        <dbReference type="Proteomes" id="UP001295423"/>
    </source>
</evidence>
<feature type="domain" description="PX" evidence="2">
    <location>
        <begin position="9"/>
        <end position="125"/>
    </location>
</feature>
<dbReference type="SMART" id="SM00312">
    <property type="entry name" value="PX"/>
    <property type="match status" value="1"/>
</dbReference>
<evidence type="ECO:0000256" key="1">
    <source>
        <dbReference type="SAM" id="MobiDB-lite"/>
    </source>
</evidence>
<dbReference type="GO" id="GO:0005768">
    <property type="term" value="C:endosome"/>
    <property type="evidence" value="ECO:0007669"/>
    <property type="project" value="TreeGrafter"/>
</dbReference>
<organism evidence="3 4">
    <name type="scientific">Cylindrotheca closterium</name>
    <dbReference type="NCBI Taxonomy" id="2856"/>
    <lineage>
        <taxon>Eukaryota</taxon>
        <taxon>Sar</taxon>
        <taxon>Stramenopiles</taxon>
        <taxon>Ochrophyta</taxon>
        <taxon>Bacillariophyta</taxon>
        <taxon>Bacillariophyceae</taxon>
        <taxon>Bacillariophycidae</taxon>
        <taxon>Bacillariales</taxon>
        <taxon>Bacillariaceae</taxon>
        <taxon>Cylindrotheca</taxon>
    </lineage>
</organism>
<dbReference type="PANTHER" id="PTHR10555">
    <property type="entry name" value="SORTING NEXIN"/>
    <property type="match status" value="1"/>
</dbReference>
<reference evidence="3" key="1">
    <citation type="submission" date="2023-08" db="EMBL/GenBank/DDBJ databases">
        <authorList>
            <person name="Audoor S."/>
            <person name="Bilcke G."/>
        </authorList>
    </citation>
    <scope>NUCLEOTIDE SEQUENCE</scope>
</reference>
<feature type="region of interest" description="Disordered" evidence="1">
    <location>
        <begin position="470"/>
        <end position="608"/>
    </location>
</feature>
<name>A0AAD2CD64_9STRA</name>
<feature type="region of interest" description="Disordered" evidence="1">
    <location>
        <begin position="427"/>
        <end position="452"/>
    </location>
</feature>
<dbReference type="Gene3D" id="3.30.1520.10">
    <property type="entry name" value="Phox-like domain"/>
    <property type="match status" value="1"/>
</dbReference>
<dbReference type="InterPro" id="IPR036871">
    <property type="entry name" value="PX_dom_sf"/>
</dbReference>
<proteinExistence type="predicted"/>
<dbReference type="SUPFAM" id="SSF103657">
    <property type="entry name" value="BAR/IMD domain-like"/>
    <property type="match status" value="1"/>
</dbReference>
<evidence type="ECO:0000313" key="3">
    <source>
        <dbReference type="EMBL" id="CAJ1921045.1"/>
    </source>
</evidence>
<dbReference type="AlphaFoldDB" id="A0AAD2CD64"/>
<gene>
    <name evidence="3" type="ORF">CYCCA115_LOCUS913</name>
</gene>
<feature type="compositionally biased region" description="Pro residues" evidence="1">
    <location>
        <begin position="532"/>
        <end position="547"/>
    </location>
</feature>
<dbReference type="PROSITE" id="PS50195">
    <property type="entry name" value="PX"/>
    <property type="match status" value="1"/>
</dbReference>
<dbReference type="Proteomes" id="UP001295423">
    <property type="component" value="Unassembled WGS sequence"/>
</dbReference>
<accession>A0AAD2CD64</accession>
<sequence length="608" mass="67787">MDWGDLKKQIVSVTVSKPEQQGKGRKKFTDFLVTSLFDNGTEALSRRTFEDFEWLYNRLVNDFLGIIVPVLPERTPASAADKFSDAFVNDCQAILQRFIDRVIAHPDLLQASNLVKFLTSNPSDWKTLKEQVFEKEETGSADGSLHSNATSDSVLFIDADAAAAPPEVSQKKPGMMGRWWAERTERKALNNPKYRMEENPQETKKFNEIEDYCDHLHECIEVIEENAKVFTAAYQTQAERLQTMGSAFQQLWGEHELSNTSASVMYQTVGDSWGALHKHVEGQHAFGVAFFDMPMEELRLDVMALKQALKKRKKVVYDYTVKVKQSRSLQNQMDKLKQVPDLSAIAEKYYKVEHYLKAKDLEVAEARQLSETMGLRLTRDIERFRIEFHHRMQEVLHNYHTAQARYLNGQSKLFLDAVPAITNMKSGRTHMLKGSPTKANAPELKISTSTTGTNVSIESPAAAEHYVGQVNLPPPATKSPPSQPLAVVPPSPEKQSIPVPNFDDDDDAAFSGSAPMGGISRDHSSNSEMKSAPPPAAAPPLPPPPPQEETLLPTPSPTREEEEEEATPSPPVEASKASPNEEPSLLTPSPEKESELVEENDSVSSSDT</sequence>
<dbReference type="InterPro" id="IPR001683">
    <property type="entry name" value="PX_dom"/>
</dbReference>
<dbReference type="GO" id="GO:0035091">
    <property type="term" value="F:phosphatidylinositol binding"/>
    <property type="evidence" value="ECO:0007669"/>
    <property type="project" value="InterPro"/>
</dbReference>
<evidence type="ECO:0000259" key="2">
    <source>
        <dbReference type="PROSITE" id="PS50195"/>
    </source>
</evidence>
<dbReference type="EMBL" id="CAKOGP040000002">
    <property type="protein sequence ID" value="CAJ1921045.1"/>
    <property type="molecule type" value="Genomic_DNA"/>
</dbReference>
<comment type="caution">
    <text evidence="3">The sequence shown here is derived from an EMBL/GenBank/DDBJ whole genome shotgun (WGS) entry which is preliminary data.</text>
</comment>